<protein>
    <submittedName>
        <fullName evidence="3">Uncharacterized protein</fullName>
    </submittedName>
</protein>
<evidence type="ECO:0000256" key="1">
    <source>
        <dbReference type="SAM" id="Phobius"/>
    </source>
</evidence>
<evidence type="ECO:0000313" key="3">
    <source>
        <dbReference type="EMBL" id="QPK10155.1"/>
    </source>
</evidence>
<sequence>MDSQEQKASNGGFFRYFETPLDILLEADCDITFLLAIAVFAVLVILYACRALYRLGHWIWSVCRSGHVKKAVSRSADA</sequence>
<dbReference type="GeneID" id="45957969"/>
<dbReference type="RefSeq" id="WP_064825386.1">
    <property type="nucleotide sequence ID" value="NZ_CP013532.1"/>
</dbReference>
<keyword evidence="1" id="KW-0472">Membrane</keyword>
<name>A0A192TDT9_9HYPH</name>
<dbReference type="Proteomes" id="UP000540266">
    <property type="component" value="Chromosome"/>
</dbReference>
<evidence type="ECO:0000313" key="2">
    <source>
        <dbReference type="EMBL" id="ANL85443.1"/>
    </source>
</evidence>
<feature type="transmembrane region" description="Helical" evidence="1">
    <location>
        <begin position="31"/>
        <end position="49"/>
    </location>
</feature>
<dbReference type="EMBL" id="CP064931">
    <property type="protein sequence ID" value="QPK10155.1"/>
    <property type="molecule type" value="Genomic_DNA"/>
</dbReference>
<keyword evidence="1" id="KW-1133">Transmembrane helix</keyword>
<dbReference type="Proteomes" id="UP000078551">
    <property type="component" value="Chromosome"/>
</dbReference>
<organism evidence="3 5">
    <name type="scientific">Rhizobium phaseoli</name>
    <dbReference type="NCBI Taxonomy" id="396"/>
    <lineage>
        <taxon>Bacteria</taxon>
        <taxon>Pseudomonadati</taxon>
        <taxon>Pseudomonadota</taxon>
        <taxon>Alphaproteobacteria</taxon>
        <taxon>Hyphomicrobiales</taxon>
        <taxon>Rhizobiaceae</taxon>
        <taxon>Rhizobium/Agrobacterium group</taxon>
        <taxon>Rhizobium</taxon>
    </lineage>
</organism>
<keyword evidence="4" id="KW-1185">Reference proteome</keyword>
<dbReference type="AlphaFoldDB" id="A0A192TDT9"/>
<reference evidence="3 5" key="2">
    <citation type="submission" date="2020-11" db="EMBL/GenBank/DDBJ databases">
        <title>Indigenous Rhizobia Nodulating Common beans in Western Kenya.</title>
        <authorList>
            <person name="Wekesa C.S."/>
            <person name="Oelmueller R."/>
            <person name="Furch A.C."/>
        </authorList>
    </citation>
    <scope>NUCLEOTIDE SEQUENCE [LARGE SCALE GENOMIC DNA]</scope>
    <source>
        <strain evidence="5">BS3</strain>
        <strain evidence="3">S3</strain>
    </source>
</reference>
<gene>
    <name evidence="2" type="ORF">AMC81_CH02682</name>
    <name evidence="3" type="ORF">HER27_006250</name>
</gene>
<evidence type="ECO:0000313" key="4">
    <source>
        <dbReference type="Proteomes" id="UP000078551"/>
    </source>
</evidence>
<dbReference type="EMBL" id="CP013568">
    <property type="protein sequence ID" value="ANL85443.1"/>
    <property type="molecule type" value="Genomic_DNA"/>
</dbReference>
<proteinExistence type="predicted"/>
<keyword evidence="1" id="KW-0812">Transmembrane</keyword>
<evidence type="ECO:0000313" key="5">
    <source>
        <dbReference type="Proteomes" id="UP000540266"/>
    </source>
</evidence>
<reference evidence="2 4" key="1">
    <citation type="submission" date="2015-11" db="EMBL/GenBank/DDBJ databases">
        <title>The limits of bacterial species coexistence and the symbiotic plasmid transference in sympatric Rhizobium populations.</title>
        <authorList>
            <person name="Perez-Carrascal O.M."/>
            <person name="VanInsberghe D."/>
            <person name="Juarez S."/>
            <person name="Polz M.F."/>
            <person name="Vinuesa P."/>
            <person name="Gonzalez V."/>
        </authorList>
    </citation>
    <scope>NUCLEOTIDE SEQUENCE [LARGE SCALE GENOMIC DNA]</scope>
    <source>
        <strain evidence="2 4">N771</strain>
    </source>
</reference>
<accession>A0A192TDT9</accession>